<keyword evidence="4" id="KW-1185">Reference proteome</keyword>
<evidence type="ECO:0000313" key="4">
    <source>
        <dbReference type="Proteomes" id="UP001434883"/>
    </source>
</evidence>
<feature type="compositionally biased region" description="Polar residues" evidence="1">
    <location>
        <begin position="80"/>
        <end position="100"/>
    </location>
</feature>
<evidence type="ECO:0000313" key="3">
    <source>
        <dbReference type="EMBL" id="MEQ2202460.1"/>
    </source>
</evidence>
<feature type="domain" description="DUF1518" evidence="2">
    <location>
        <begin position="54"/>
        <end position="113"/>
    </location>
</feature>
<proteinExistence type="predicted"/>
<feature type="non-terminal residue" evidence="3">
    <location>
        <position position="1"/>
    </location>
</feature>
<comment type="caution">
    <text evidence="3">The sequence shown here is derived from an EMBL/GenBank/DDBJ whole genome shotgun (WGS) entry which is preliminary data.</text>
</comment>
<feature type="compositionally biased region" description="Polar residues" evidence="1">
    <location>
        <begin position="61"/>
        <end position="71"/>
    </location>
</feature>
<dbReference type="InterPro" id="IPR010011">
    <property type="entry name" value="NCO_DUF1518"/>
</dbReference>
<reference evidence="3 4" key="1">
    <citation type="submission" date="2021-06" db="EMBL/GenBank/DDBJ databases">
        <authorList>
            <person name="Palmer J.M."/>
        </authorList>
    </citation>
    <scope>NUCLEOTIDE SEQUENCE [LARGE SCALE GENOMIC DNA]</scope>
    <source>
        <strain evidence="3 4">XC_2019</strain>
        <tissue evidence="3">Muscle</tissue>
    </source>
</reference>
<evidence type="ECO:0000256" key="1">
    <source>
        <dbReference type="SAM" id="MobiDB-lite"/>
    </source>
</evidence>
<feature type="region of interest" description="Disordered" evidence="1">
    <location>
        <begin position="49"/>
        <end position="211"/>
    </location>
</feature>
<dbReference type="Proteomes" id="UP001434883">
    <property type="component" value="Unassembled WGS sequence"/>
</dbReference>
<dbReference type="PANTHER" id="PTHR10684:SF2">
    <property type="entry name" value="NUCLEAR RECEPTOR COACTIVATOR 2"/>
    <property type="match status" value="1"/>
</dbReference>
<dbReference type="InterPro" id="IPR017426">
    <property type="entry name" value="Nuclear_rcpt_coactivator"/>
</dbReference>
<organism evidence="3 4">
    <name type="scientific">Xenoophorus captivus</name>
    <dbReference type="NCBI Taxonomy" id="1517983"/>
    <lineage>
        <taxon>Eukaryota</taxon>
        <taxon>Metazoa</taxon>
        <taxon>Chordata</taxon>
        <taxon>Craniata</taxon>
        <taxon>Vertebrata</taxon>
        <taxon>Euteleostomi</taxon>
        <taxon>Actinopterygii</taxon>
        <taxon>Neopterygii</taxon>
        <taxon>Teleostei</taxon>
        <taxon>Neoteleostei</taxon>
        <taxon>Acanthomorphata</taxon>
        <taxon>Ovalentaria</taxon>
        <taxon>Atherinomorphae</taxon>
        <taxon>Cyprinodontiformes</taxon>
        <taxon>Goodeidae</taxon>
        <taxon>Xenoophorus</taxon>
    </lineage>
</organism>
<dbReference type="EMBL" id="JAHRIN010033719">
    <property type="protein sequence ID" value="MEQ2202460.1"/>
    <property type="molecule type" value="Genomic_DNA"/>
</dbReference>
<gene>
    <name evidence="3" type="ORF">XENOCAPTIV_001122</name>
</gene>
<protein>
    <recommendedName>
        <fullName evidence="2">DUF1518 domain-containing protein</fullName>
    </recommendedName>
</protein>
<feature type="compositionally biased region" description="Low complexity" evidence="1">
    <location>
        <begin position="143"/>
        <end position="169"/>
    </location>
</feature>
<name>A0ABV0R2W6_9TELE</name>
<evidence type="ECO:0000259" key="2">
    <source>
        <dbReference type="SMART" id="SM01151"/>
    </source>
</evidence>
<feature type="compositionally biased region" description="Low complexity" evidence="1">
    <location>
        <begin position="176"/>
        <end position="193"/>
    </location>
</feature>
<feature type="compositionally biased region" description="Polar residues" evidence="1">
    <location>
        <begin position="107"/>
        <end position="122"/>
    </location>
</feature>
<sequence>GNINAHMLAQRQREMLSNHLRQRQQQQQHVQQAQQVQQQRSIAMRAQGLNLPPNMAGGMTNPRNPQATPQQFPYPPSYGTGMSQQTDGSFTGASTPQSPLLSPRMAHTQSPMMQQGQQNAAFQGSPDMNGWPQGNIGGNSMFSQQQVSPQFTQQNSSNMYNGNSMGLNNVSMATNMGTSSMGQMSGQMSVTSMASGSSPGLPSMGQEQKYC</sequence>
<dbReference type="PANTHER" id="PTHR10684">
    <property type="entry name" value="NUCLEAR RECEPTOR COACTIVATOR"/>
    <property type="match status" value="1"/>
</dbReference>
<dbReference type="SMART" id="SM01151">
    <property type="entry name" value="DUF1518"/>
    <property type="match status" value="1"/>
</dbReference>
<dbReference type="Pfam" id="PF07469">
    <property type="entry name" value="DUF1518"/>
    <property type="match status" value="1"/>
</dbReference>
<accession>A0ABV0R2W6</accession>